<reference evidence="1 2" key="1">
    <citation type="submission" date="2023-04" db="EMBL/GenBank/DDBJ databases">
        <title>Ottowia paracancer sp. nov., isolated from human stomach.</title>
        <authorList>
            <person name="Song Y."/>
        </authorList>
    </citation>
    <scope>NUCLEOTIDE SEQUENCE [LARGE SCALE GENOMIC DNA]</scope>
    <source>
        <strain evidence="1 2">10c7w1</strain>
    </source>
</reference>
<evidence type="ECO:0000313" key="1">
    <source>
        <dbReference type="EMBL" id="MDG9698143.1"/>
    </source>
</evidence>
<comment type="caution">
    <text evidence="1">The sequence shown here is derived from an EMBL/GenBank/DDBJ whole genome shotgun (WGS) entry which is preliminary data.</text>
</comment>
<dbReference type="EMBL" id="JARVII010000001">
    <property type="protein sequence ID" value="MDG9698143.1"/>
    <property type="molecule type" value="Genomic_DNA"/>
</dbReference>
<proteinExistence type="predicted"/>
<dbReference type="RefSeq" id="WP_199170925.1">
    <property type="nucleotide sequence ID" value="NZ_JARVII010000001.1"/>
</dbReference>
<sequence length="290" mass="31594">MLNPQAPQGAQAAPRDPFLMLTPAGALRAHARAQPDKDGAELQTLMNGLGAPLRSAWLAESPARRALLTEALQKGWVQEMAHPLAAPNVSLDSYLPHAIAGLSGERMAALSSDEGFCLARVGYSEDEAETLCAAAVEFFDFAARQKQRGWRGGQAICMHEDLDMLMPRTTFMLFWVDGIGYWIIVGGEPLLNNNAFVELVWGLRAAGVRFRMKTERRPSILKGEVQDTHKPSILKGEVTLEQAPSILKGEVRIEQAPSILKGEVQDTHKPSILKGEVVLEQAPSILKGQA</sequence>
<dbReference type="SUPFAM" id="SSF103196">
    <property type="entry name" value="Roadblock/LC7 domain"/>
    <property type="match status" value="1"/>
</dbReference>
<name>A0AAW6RCM0_9BURK</name>
<organism evidence="1 2">
    <name type="scientific">Ottowia cancrivicina</name>
    <dbReference type="NCBI Taxonomy" id="3040346"/>
    <lineage>
        <taxon>Bacteria</taxon>
        <taxon>Pseudomonadati</taxon>
        <taxon>Pseudomonadota</taxon>
        <taxon>Betaproteobacteria</taxon>
        <taxon>Burkholderiales</taxon>
        <taxon>Comamonadaceae</taxon>
        <taxon>Ottowia</taxon>
    </lineage>
</organism>
<accession>A0AAW6RCM0</accession>
<gene>
    <name evidence="1" type="ORF">QB898_00140</name>
</gene>
<dbReference type="Proteomes" id="UP001237156">
    <property type="component" value="Unassembled WGS sequence"/>
</dbReference>
<keyword evidence="2" id="KW-1185">Reference proteome</keyword>
<evidence type="ECO:0000313" key="2">
    <source>
        <dbReference type="Proteomes" id="UP001237156"/>
    </source>
</evidence>
<dbReference type="AlphaFoldDB" id="A0AAW6RCM0"/>
<protein>
    <submittedName>
        <fullName evidence="1">Uncharacterized protein</fullName>
    </submittedName>
</protein>